<feature type="binding site" evidence="2">
    <location>
        <position position="64"/>
    </location>
    <ligand>
        <name>ATP</name>
        <dbReference type="ChEBI" id="CHEBI:30616"/>
    </ligand>
</feature>
<gene>
    <name evidence="4" type="ORF">SAMN04487931_101306</name>
</gene>
<dbReference type="Proteomes" id="UP000199608">
    <property type="component" value="Unassembled WGS sequence"/>
</dbReference>
<evidence type="ECO:0000256" key="1">
    <source>
        <dbReference type="ARBA" id="ARBA00022679"/>
    </source>
</evidence>
<sequence>MKTGLQKRINRAVGKAIHDWDMILENDRILVGLSGGKDSQALLKILFALQKKAPIKFELLPVHIDAGFEGSFAKDLENYVETAYGALKIEYKDYGVLAHSDENRANPCFLCSWLRRKRLFEIAQEQGCKKIALGHNKDDIIETLFINICYAGKIGTMKPRQSFFNGAIDIIRPLAYVEKKDIIRFGQLFDLPEFKNNCPSANKTKRSEIKNLLETLYKHNKHIKGNIFRAMSNVALDYLLENKNDRHSKST</sequence>
<dbReference type="Gene3D" id="3.40.50.620">
    <property type="entry name" value="HUPs"/>
    <property type="match status" value="1"/>
</dbReference>
<evidence type="ECO:0000313" key="5">
    <source>
        <dbReference type="Proteomes" id="UP000199608"/>
    </source>
</evidence>
<protein>
    <submittedName>
        <fullName evidence="4">tRNA 2-thiocytidine biosynthesis protein TtcA</fullName>
    </submittedName>
</protein>
<dbReference type="InterPro" id="IPR014729">
    <property type="entry name" value="Rossmann-like_a/b/a_fold"/>
</dbReference>
<evidence type="ECO:0000313" key="4">
    <source>
        <dbReference type="EMBL" id="SDT84566.1"/>
    </source>
</evidence>
<keyword evidence="2" id="KW-0067">ATP-binding</keyword>
<accession>A0A1H2DP32</accession>
<organism evidence="4 5">
    <name type="scientific">Desulfobacula phenolica</name>
    <dbReference type="NCBI Taxonomy" id="90732"/>
    <lineage>
        <taxon>Bacteria</taxon>
        <taxon>Pseudomonadati</taxon>
        <taxon>Thermodesulfobacteriota</taxon>
        <taxon>Desulfobacteria</taxon>
        <taxon>Desulfobacterales</taxon>
        <taxon>Desulfobacteraceae</taxon>
        <taxon>Desulfobacula</taxon>
    </lineage>
</organism>
<dbReference type="InterPro" id="IPR035107">
    <property type="entry name" value="tRNA_thiolation_TtcA_Ctu1"/>
</dbReference>
<feature type="domain" description="tRNA(Ile)-lysidine/2-thiocytidine synthase N-terminal" evidence="3">
    <location>
        <begin position="29"/>
        <end position="209"/>
    </location>
</feature>
<feature type="binding site" evidence="2">
    <location>
        <begin position="32"/>
        <end position="34"/>
    </location>
    <ligand>
        <name>ATP</name>
        <dbReference type="ChEBI" id="CHEBI:30616"/>
    </ligand>
</feature>
<dbReference type="GO" id="GO:0008033">
    <property type="term" value="P:tRNA processing"/>
    <property type="evidence" value="ECO:0007669"/>
    <property type="project" value="InterPro"/>
</dbReference>
<dbReference type="Pfam" id="PF01171">
    <property type="entry name" value="ATP_bind_3"/>
    <property type="match status" value="1"/>
</dbReference>
<dbReference type="RefSeq" id="WP_092229746.1">
    <property type="nucleotide sequence ID" value="NZ_FNLL01000001.1"/>
</dbReference>
<evidence type="ECO:0000259" key="3">
    <source>
        <dbReference type="Pfam" id="PF01171"/>
    </source>
</evidence>
<reference evidence="5" key="1">
    <citation type="submission" date="2016-10" db="EMBL/GenBank/DDBJ databases">
        <authorList>
            <person name="Varghese N."/>
            <person name="Submissions S."/>
        </authorList>
    </citation>
    <scope>NUCLEOTIDE SEQUENCE [LARGE SCALE GENOMIC DNA]</scope>
    <source>
        <strain evidence="5">DSM 3384</strain>
    </source>
</reference>
<dbReference type="CDD" id="cd24138">
    <property type="entry name" value="TtcA-like"/>
    <property type="match status" value="1"/>
</dbReference>
<dbReference type="AlphaFoldDB" id="A0A1H2DP32"/>
<dbReference type="EMBL" id="FNLL01000001">
    <property type="protein sequence ID" value="SDT84566.1"/>
    <property type="molecule type" value="Genomic_DNA"/>
</dbReference>
<dbReference type="GO" id="GO:0016740">
    <property type="term" value="F:transferase activity"/>
    <property type="evidence" value="ECO:0007669"/>
    <property type="project" value="UniProtKB-KW"/>
</dbReference>
<dbReference type="PIRSF" id="PIRSF004976">
    <property type="entry name" value="ATPase_YdaO"/>
    <property type="match status" value="1"/>
</dbReference>
<feature type="binding site" evidence="2">
    <location>
        <position position="38"/>
    </location>
    <ligand>
        <name>ATP</name>
        <dbReference type="ChEBI" id="CHEBI:30616"/>
    </ligand>
</feature>
<evidence type="ECO:0000256" key="2">
    <source>
        <dbReference type="PIRSR" id="PIRSR004976-51"/>
    </source>
</evidence>
<name>A0A1H2DP32_9BACT</name>
<dbReference type="PANTHER" id="PTHR43686">
    <property type="entry name" value="SULFURTRANSFERASE-RELATED"/>
    <property type="match status" value="1"/>
</dbReference>
<dbReference type="GO" id="GO:0005524">
    <property type="term" value="F:ATP binding"/>
    <property type="evidence" value="ECO:0007669"/>
    <property type="project" value="UniProtKB-KW"/>
</dbReference>
<dbReference type="SUPFAM" id="SSF52402">
    <property type="entry name" value="Adenine nucleotide alpha hydrolases-like"/>
    <property type="match status" value="1"/>
</dbReference>
<dbReference type="PANTHER" id="PTHR43686:SF1">
    <property type="entry name" value="AMINOTRAN_5 DOMAIN-CONTAINING PROTEIN"/>
    <property type="match status" value="1"/>
</dbReference>
<keyword evidence="1" id="KW-0808">Transferase</keyword>
<keyword evidence="2" id="KW-0547">Nucleotide-binding</keyword>
<keyword evidence="5" id="KW-1185">Reference proteome</keyword>
<proteinExistence type="predicted"/>
<feature type="binding site" evidence="2">
    <location>
        <position position="139"/>
    </location>
    <ligand>
        <name>ATP</name>
        <dbReference type="ChEBI" id="CHEBI:30616"/>
    </ligand>
</feature>
<feature type="binding site" evidence="2">
    <location>
        <position position="134"/>
    </location>
    <ligand>
        <name>ATP</name>
        <dbReference type="ChEBI" id="CHEBI:30616"/>
    </ligand>
</feature>
<dbReference type="InterPro" id="IPR011063">
    <property type="entry name" value="TilS/TtcA_N"/>
</dbReference>